<dbReference type="Pfam" id="PF08241">
    <property type="entry name" value="Methyltransf_11"/>
    <property type="match status" value="1"/>
</dbReference>
<evidence type="ECO:0000313" key="3">
    <source>
        <dbReference type="EMBL" id="KAH7948472.1"/>
    </source>
</evidence>
<reference evidence="3" key="2">
    <citation type="submission" date="2021-09" db="EMBL/GenBank/DDBJ databases">
        <authorList>
            <person name="Jia N."/>
            <person name="Wang J."/>
            <person name="Shi W."/>
            <person name="Du L."/>
            <person name="Sun Y."/>
            <person name="Zhan W."/>
            <person name="Jiang J."/>
            <person name="Wang Q."/>
            <person name="Zhang B."/>
            <person name="Ji P."/>
            <person name="Sakyi L.B."/>
            <person name="Cui X."/>
            <person name="Yuan T."/>
            <person name="Jiang B."/>
            <person name="Yang W."/>
            <person name="Lam T.T.-Y."/>
            <person name="Chang Q."/>
            <person name="Ding S."/>
            <person name="Wang X."/>
            <person name="Zhu J."/>
            <person name="Ruan X."/>
            <person name="Zhao L."/>
            <person name="Wei J."/>
            <person name="Que T."/>
            <person name="Du C."/>
            <person name="Cheng J."/>
            <person name="Dai P."/>
            <person name="Han X."/>
            <person name="Huang E."/>
            <person name="Gao Y."/>
            <person name="Liu J."/>
            <person name="Shao H."/>
            <person name="Ye R."/>
            <person name="Li L."/>
            <person name="Wei W."/>
            <person name="Wang X."/>
            <person name="Wang C."/>
            <person name="Huo Q."/>
            <person name="Li W."/>
            <person name="Guo W."/>
            <person name="Chen H."/>
            <person name="Chen S."/>
            <person name="Zhou L."/>
            <person name="Zhou L."/>
            <person name="Ni X."/>
            <person name="Tian J."/>
            <person name="Zhou Y."/>
            <person name="Sheng Y."/>
            <person name="Liu T."/>
            <person name="Pan Y."/>
            <person name="Xia L."/>
            <person name="Li J."/>
            <person name="Zhao F."/>
            <person name="Cao W."/>
        </authorList>
    </citation>
    <scope>NUCLEOTIDE SEQUENCE</scope>
    <source>
        <strain evidence="3">Rsan-2018</strain>
        <tissue evidence="3">Larvae</tissue>
    </source>
</reference>
<accession>A0A9D4PNJ9</accession>
<sequence>MSSSESILSDQPQAHLLTSRQSFAECVASASLKESMAAEDTFIEHLPVLSGSARRGMAEGIDAPPEDGASIGPSGRLVCDSADDNGQFILTASAQHECRTDHHKAVCVYGGPYAHRSDGRGTETPESIFAPCSYGTGECGDGRAEATAPNHEGQVSQHDRTRKHASLGKYVPAQSADMDKHGLERSTEQRRRNLMVQLERAICGYGEDMSVLPDGYFDVVLMTYVLCSAKNGRNVLDECKRVLAKLECFGVTFRRVEDLLHPVVYVLGGRVSI</sequence>
<dbReference type="EMBL" id="JABSTV010001252">
    <property type="protein sequence ID" value="KAH7948472.1"/>
    <property type="molecule type" value="Genomic_DNA"/>
</dbReference>
<proteinExistence type="predicted"/>
<dbReference type="AlphaFoldDB" id="A0A9D4PNJ9"/>
<feature type="domain" description="Methyltransferase type 11" evidence="2">
    <location>
        <begin position="177"/>
        <end position="244"/>
    </location>
</feature>
<dbReference type="InterPro" id="IPR013216">
    <property type="entry name" value="Methyltransf_11"/>
</dbReference>
<reference evidence="3" key="1">
    <citation type="journal article" date="2020" name="Cell">
        <title>Large-Scale Comparative Analyses of Tick Genomes Elucidate Their Genetic Diversity and Vector Capacities.</title>
        <authorList>
            <consortium name="Tick Genome and Microbiome Consortium (TIGMIC)"/>
            <person name="Jia N."/>
            <person name="Wang J."/>
            <person name="Shi W."/>
            <person name="Du L."/>
            <person name="Sun Y."/>
            <person name="Zhan W."/>
            <person name="Jiang J.F."/>
            <person name="Wang Q."/>
            <person name="Zhang B."/>
            <person name="Ji P."/>
            <person name="Bell-Sakyi L."/>
            <person name="Cui X.M."/>
            <person name="Yuan T.T."/>
            <person name="Jiang B.G."/>
            <person name="Yang W.F."/>
            <person name="Lam T.T."/>
            <person name="Chang Q.C."/>
            <person name="Ding S.J."/>
            <person name="Wang X.J."/>
            <person name="Zhu J.G."/>
            <person name="Ruan X.D."/>
            <person name="Zhao L."/>
            <person name="Wei J.T."/>
            <person name="Ye R.Z."/>
            <person name="Que T.C."/>
            <person name="Du C.H."/>
            <person name="Zhou Y.H."/>
            <person name="Cheng J.X."/>
            <person name="Dai P.F."/>
            <person name="Guo W.B."/>
            <person name="Han X.H."/>
            <person name="Huang E.J."/>
            <person name="Li L.F."/>
            <person name="Wei W."/>
            <person name="Gao Y.C."/>
            <person name="Liu J.Z."/>
            <person name="Shao H.Z."/>
            <person name="Wang X."/>
            <person name="Wang C.C."/>
            <person name="Yang T.C."/>
            <person name="Huo Q.B."/>
            <person name="Li W."/>
            <person name="Chen H.Y."/>
            <person name="Chen S.E."/>
            <person name="Zhou L.G."/>
            <person name="Ni X.B."/>
            <person name="Tian J.H."/>
            <person name="Sheng Y."/>
            <person name="Liu T."/>
            <person name="Pan Y.S."/>
            <person name="Xia L.Y."/>
            <person name="Li J."/>
            <person name="Zhao F."/>
            <person name="Cao W.C."/>
        </authorList>
    </citation>
    <scope>NUCLEOTIDE SEQUENCE</scope>
    <source>
        <strain evidence="3">Rsan-2018</strain>
    </source>
</reference>
<evidence type="ECO:0000256" key="1">
    <source>
        <dbReference type="SAM" id="MobiDB-lite"/>
    </source>
</evidence>
<dbReference type="InterPro" id="IPR052356">
    <property type="entry name" value="Thiol_S-MT"/>
</dbReference>
<dbReference type="Gene3D" id="3.40.50.150">
    <property type="entry name" value="Vaccinia Virus protein VP39"/>
    <property type="match status" value="1"/>
</dbReference>
<gene>
    <name evidence="3" type="ORF">HPB52_022982</name>
</gene>
<dbReference type="GO" id="GO:0008757">
    <property type="term" value="F:S-adenosylmethionine-dependent methyltransferase activity"/>
    <property type="evidence" value="ECO:0007669"/>
    <property type="project" value="InterPro"/>
</dbReference>
<keyword evidence="4" id="KW-1185">Reference proteome</keyword>
<dbReference type="PANTHER" id="PTHR45036:SF1">
    <property type="entry name" value="METHYLTRANSFERASE LIKE 7A"/>
    <property type="match status" value="1"/>
</dbReference>
<protein>
    <recommendedName>
        <fullName evidence="2">Methyltransferase type 11 domain-containing protein</fullName>
    </recommendedName>
</protein>
<comment type="caution">
    <text evidence="3">The sequence shown here is derived from an EMBL/GenBank/DDBJ whole genome shotgun (WGS) entry which is preliminary data.</text>
</comment>
<dbReference type="InterPro" id="IPR029063">
    <property type="entry name" value="SAM-dependent_MTases_sf"/>
</dbReference>
<feature type="region of interest" description="Disordered" evidence="1">
    <location>
        <begin position="143"/>
        <end position="171"/>
    </location>
</feature>
<dbReference type="PANTHER" id="PTHR45036">
    <property type="entry name" value="METHYLTRANSFERASE LIKE 7B"/>
    <property type="match status" value="1"/>
</dbReference>
<organism evidence="3 4">
    <name type="scientific">Rhipicephalus sanguineus</name>
    <name type="common">Brown dog tick</name>
    <name type="synonym">Ixodes sanguineus</name>
    <dbReference type="NCBI Taxonomy" id="34632"/>
    <lineage>
        <taxon>Eukaryota</taxon>
        <taxon>Metazoa</taxon>
        <taxon>Ecdysozoa</taxon>
        <taxon>Arthropoda</taxon>
        <taxon>Chelicerata</taxon>
        <taxon>Arachnida</taxon>
        <taxon>Acari</taxon>
        <taxon>Parasitiformes</taxon>
        <taxon>Ixodida</taxon>
        <taxon>Ixodoidea</taxon>
        <taxon>Ixodidae</taxon>
        <taxon>Rhipicephalinae</taxon>
        <taxon>Rhipicephalus</taxon>
        <taxon>Rhipicephalus</taxon>
    </lineage>
</organism>
<evidence type="ECO:0000259" key="2">
    <source>
        <dbReference type="Pfam" id="PF08241"/>
    </source>
</evidence>
<name>A0A9D4PNJ9_RHISA</name>
<dbReference type="Proteomes" id="UP000821837">
    <property type="component" value="Chromosome 6"/>
</dbReference>
<dbReference type="SUPFAM" id="SSF53335">
    <property type="entry name" value="S-adenosyl-L-methionine-dependent methyltransferases"/>
    <property type="match status" value="1"/>
</dbReference>
<evidence type="ECO:0000313" key="4">
    <source>
        <dbReference type="Proteomes" id="UP000821837"/>
    </source>
</evidence>